<dbReference type="EMBL" id="RWGY01001077">
    <property type="protein sequence ID" value="TVT97083.1"/>
    <property type="molecule type" value="Genomic_DNA"/>
</dbReference>
<proteinExistence type="predicted"/>
<accession>A0A5J9SE52</accession>
<evidence type="ECO:0000313" key="1">
    <source>
        <dbReference type="EMBL" id="TVT97083.1"/>
    </source>
</evidence>
<feature type="non-terminal residue" evidence="1">
    <location>
        <position position="1"/>
    </location>
</feature>
<evidence type="ECO:0000313" key="2">
    <source>
        <dbReference type="Proteomes" id="UP000324897"/>
    </source>
</evidence>
<dbReference type="OrthoDB" id="664611at2759"/>
<dbReference type="AlphaFoldDB" id="A0A5J9SE52"/>
<comment type="caution">
    <text evidence="1">The sequence shown here is derived from an EMBL/GenBank/DDBJ whole genome shotgun (WGS) entry which is preliminary data.</text>
</comment>
<reference evidence="1 2" key="1">
    <citation type="journal article" date="2019" name="Sci. Rep.">
        <title>A high-quality genome of Eragrostis curvula grass provides insights into Poaceae evolution and supports new strategies to enhance forage quality.</title>
        <authorList>
            <person name="Carballo J."/>
            <person name="Santos B.A.C.M."/>
            <person name="Zappacosta D."/>
            <person name="Garbus I."/>
            <person name="Selva J.P."/>
            <person name="Gallo C.A."/>
            <person name="Diaz A."/>
            <person name="Albertini E."/>
            <person name="Caccamo M."/>
            <person name="Echenique V."/>
        </authorList>
    </citation>
    <scope>NUCLEOTIDE SEQUENCE [LARGE SCALE GENOMIC DNA]</scope>
    <source>
        <strain evidence="2">cv. Victoria</strain>
        <tissue evidence="1">Leaf</tissue>
    </source>
</reference>
<dbReference type="Proteomes" id="UP000324897">
    <property type="component" value="Unassembled WGS sequence"/>
</dbReference>
<organism evidence="1 2">
    <name type="scientific">Eragrostis curvula</name>
    <name type="common">weeping love grass</name>
    <dbReference type="NCBI Taxonomy" id="38414"/>
    <lineage>
        <taxon>Eukaryota</taxon>
        <taxon>Viridiplantae</taxon>
        <taxon>Streptophyta</taxon>
        <taxon>Embryophyta</taxon>
        <taxon>Tracheophyta</taxon>
        <taxon>Spermatophyta</taxon>
        <taxon>Magnoliopsida</taxon>
        <taxon>Liliopsida</taxon>
        <taxon>Poales</taxon>
        <taxon>Poaceae</taxon>
        <taxon>PACMAD clade</taxon>
        <taxon>Chloridoideae</taxon>
        <taxon>Eragrostideae</taxon>
        <taxon>Eragrostidinae</taxon>
        <taxon>Eragrostis</taxon>
    </lineage>
</organism>
<name>A0A5J9SE52_9POAL</name>
<gene>
    <name evidence="1" type="ORF">EJB05_57681</name>
</gene>
<sequence>MDCTEQQQQRDDDGVMEVPEIDDNLLVELLDASLEEPDEATGRQLGFTADDVDGWVESQELNSIHPHHDCEDCGLDGGVLSDFELDGGGCSRSPSPYVIFDDDDDTVQWTEAAEAALGPMGEWHMDGMAMEWEDDEGEGFSFGPYYGGEAGMEQVYGSPLWE</sequence>
<protein>
    <submittedName>
        <fullName evidence="1">Uncharacterized protein</fullName>
    </submittedName>
</protein>
<dbReference type="Gramene" id="TVT97083">
    <property type="protein sequence ID" value="TVT97083"/>
    <property type="gene ID" value="EJB05_57681"/>
</dbReference>
<keyword evidence="2" id="KW-1185">Reference proteome</keyword>